<dbReference type="SMR" id="B4J4S7"/>
<evidence type="ECO:0000256" key="1">
    <source>
        <dbReference type="SAM" id="MobiDB-lite"/>
    </source>
</evidence>
<evidence type="ECO:0000313" key="2">
    <source>
        <dbReference type="EMBL" id="EDW00623.1"/>
    </source>
</evidence>
<reference evidence="2 3" key="1">
    <citation type="journal article" date="2007" name="Nature">
        <title>Evolution of genes and genomes on the Drosophila phylogeny.</title>
        <authorList>
            <consortium name="Drosophila 12 Genomes Consortium"/>
            <person name="Clark A.G."/>
            <person name="Eisen M.B."/>
            <person name="Smith D.R."/>
            <person name="Bergman C.M."/>
            <person name="Oliver B."/>
            <person name="Markow T.A."/>
            <person name="Kaufman T.C."/>
            <person name="Kellis M."/>
            <person name="Gelbart W."/>
            <person name="Iyer V.N."/>
            <person name="Pollard D.A."/>
            <person name="Sackton T.B."/>
            <person name="Larracuente A.M."/>
            <person name="Singh N.D."/>
            <person name="Abad J.P."/>
            <person name="Abt D.N."/>
            <person name="Adryan B."/>
            <person name="Aguade M."/>
            <person name="Akashi H."/>
            <person name="Anderson W.W."/>
            <person name="Aquadro C.F."/>
            <person name="Ardell D.H."/>
            <person name="Arguello R."/>
            <person name="Artieri C.G."/>
            <person name="Barbash D.A."/>
            <person name="Barker D."/>
            <person name="Barsanti P."/>
            <person name="Batterham P."/>
            <person name="Batzoglou S."/>
            <person name="Begun D."/>
            <person name="Bhutkar A."/>
            <person name="Blanco E."/>
            <person name="Bosak S.A."/>
            <person name="Bradley R.K."/>
            <person name="Brand A.D."/>
            <person name="Brent M.R."/>
            <person name="Brooks A.N."/>
            <person name="Brown R.H."/>
            <person name="Butlin R.K."/>
            <person name="Caggese C."/>
            <person name="Calvi B.R."/>
            <person name="Bernardo de Carvalho A."/>
            <person name="Caspi A."/>
            <person name="Castrezana S."/>
            <person name="Celniker S.E."/>
            <person name="Chang J.L."/>
            <person name="Chapple C."/>
            <person name="Chatterji S."/>
            <person name="Chinwalla A."/>
            <person name="Civetta A."/>
            <person name="Clifton S.W."/>
            <person name="Comeron J.M."/>
            <person name="Costello J.C."/>
            <person name="Coyne J.A."/>
            <person name="Daub J."/>
            <person name="David R.G."/>
            <person name="Delcher A.L."/>
            <person name="Delehaunty K."/>
            <person name="Do C.B."/>
            <person name="Ebling H."/>
            <person name="Edwards K."/>
            <person name="Eickbush T."/>
            <person name="Evans J.D."/>
            <person name="Filipski A."/>
            <person name="Findeiss S."/>
            <person name="Freyhult E."/>
            <person name="Fulton L."/>
            <person name="Fulton R."/>
            <person name="Garcia A.C."/>
            <person name="Gardiner A."/>
            <person name="Garfield D.A."/>
            <person name="Garvin B.E."/>
            <person name="Gibson G."/>
            <person name="Gilbert D."/>
            <person name="Gnerre S."/>
            <person name="Godfrey J."/>
            <person name="Good R."/>
            <person name="Gotea V."/>
            <person name="Gravely B."/>
            <person name="Greenberg A.J."/>
            <person name="Griffiths-Jones S."/>
            <person name="Gross S."/>
            <person name="Guigo R."/>
            <person name="Gustafson E.A."/>
            <person name="Haerty W."/>
            <person name="Hahn M.W."/>
            <person name="Halligan D.L."/>
            <person name="Halpern A.L."/>
            <person name="Halter G.M."/>
            <person name="Han M.V."/>
            <person name="Heger A."/>
            <person name="Hillier L."/>
            <person name="Hinrichs A.S."/>
            <person name="Holmes I."/>
            <person name="Hoskins R.A."/>
            <person name="Hubisz M.J."/>
            <person name="Hultmark D."/>
            <person name="Huntley M.A."/>
            <person name="Jaffe D.B."/>
            <person name="Jagadeeshan S."/>
            <person name="Jeck W.R."/>
            <person name="Johnson J."/>
            <person name="Jones C.D."/>
            <person name="Jordan W.C."/>
            <person name="Karpen G.H."/>
            <person name="Kataoka E."/>
            <person name="Keightley P.D."/>
            <person name="Kheradpour P."/>
            <person name="Kirkness E.F."/>
            <person name="Koerich L.B."/>
            <person name="Kristiansen K."/>
            <person name="Kudrna D."/>
            <person name="Kulathinal R.J."/>
            <person name="Kumar S."/>
            <person name="Kwok R."/>
            <person name="Lander E."/>
            <person name="Langley C.H."/>
            <person name="Lapoint R."/>
            <person name="Lazzaro B.P."/>
            <person name="Lee S.J."/>
            <person name="Levesque L."/>
            <person name="Li R."/>
            <person name="Lin C.F."/>
            <person name="Lin M.F."/>
            <person name="Lindblad-Toh K."/>
            <person name="Llopart A."/>
            <person name="Long M."/>
            <person name="Low L."/>
            <person name="Lozovsky E."/>
            <person name="Lu J."/>
            <person name="Luo M."/>
            <person name="Machado C.A."/>
            <person name="Makalowski W."/>
            <person name="Marzo M."/>
            <person name="Matsuda M."/>
            <person name="Matzkin L."/>
            <person name="McAllister B."/>
            <person name="McBride C.S."/>
            <person name="McKernan B."/>
            <person name="McKernan K."/>
            <person name="Mendez-Lago M."/>
            <person name="Minx P."/>
            <person name="Mollenhauer M.U."/>
            <person name="Montooth K."/>
            <person name="Mount S.M."/>
            <person name="Mu X."/>
            <person name="Myers E."/>
            <person name="Negre B."/>
            <person name="Newfeld S."/>
            <person name="Nielsen R."/>
            <person name="Noor M.A."/>
            <person name="O'Grady P."/>
            <person name="Pachter L."/>
            <person name="Papaceit M."/>
            <person name="Parisi M.J."/>
            <person name="Parisi M."/>
            <person name="Parts L."/>
            <person name="Pedersen J.S."/>
            <person name="Pesole G."/>
            <person name="Phillippy A.M."/>
            <person name="Ponting C.P."/>
            <person name="Pop M."/>
            <person name="Porcelli D."/>
            <person name="Powell J.R."/>
            <person name="Prohaska S."/>
            <person name="Pruitt K."/>
            <person name="Puig M."/>
            <person name="Quesneville H."/>
            <person name="Ram K.R."/>
            <person name="Rand D."/>
            <person name="Rasmussen M.D."/>
            <person name="Reed L.K."/>
            <person name="Reenan R."/>
            <person name="Reily A."/>
            <person name="Remington K.A."/>
            <person name="Rieger T.T."/>
            <person name="Ritchie M.G."/>
            <person name="Robin C."/>
            <person name="Rogers Y.H."/>
            <person name="Rohde C."/>
            <person name="Rozas J."/>
            <person name="Rubenfield M.J."/>
            <person name="Ruiz A."/>
            <person name="Russo S."/>
            <person name="Salzberg S.L."/>
            <person name="Sanchez-Gracia A."/>
            <person name="Saranga D.J."/>
            <person name="Sato H."/>
            <person name="Schaeffer S.W."/>
            <person name="Schatz M.C."/>
            <person name="Schlenke T."/>
            <person name="Schwartz R."/>
            <person name="Segarra C."/>
            <person name="Singh R.S."/>
            <person name="Sirot L."/>
            <person name="Sirota M."/>
            <person name="Sisneros N.B."/>
            <person name="Smith C.D."/>
            <person name="Smith T.F."/>
            <person name="Spieth J."/>
            <person name="Stage D.E."/>
            <person name="Stark A."/>
            <person name="Stephan W."/>
            <person name="Strausberg R.L."/>
            <person name="Strempel S."/>
            <person name="Sturgill D."/>
            <person name="Sutton G."/>
            <person name="Sutton G.G."/>
            <person name="Tao W."/>
            <person name="Teichmann S."/>
            <person name="Tobari Y.N."/>
            <person name="Tomimura Y."/>
            <person name="Tsolas J.M."/>
            <person name="Valente V.L."/>
            <person name="Venter E."/>
            <person name="Venter J.C."/>
            <person name="Vicario S."/>
            <person name="Vieira F.G."/>
            <person name="Vilella A.J."/>
            <person name="Villasante A."/>
            <person name="Walenz B."/>
            <person name="Wang J."/>
            <person name="Wasserman M."/>
            <person name="Watts T."/>
            <person name="Wilson D."/>
            <person name="Wilson R.K."/>
            <person name="Wing R.A."/>
            <person name="Wolfner M.F."/>
            <person name="Wong A."/>
            <person name="Wong G.K."/>
            <person name="Wu C.I."/>
            <person name="Wu G."/>
            <person name="Yamamoto D."/>
            <person name="Yang H.P."/>
            <person name="Yang S.P."/>
            <person name="Yorke J.A."/>
            <person name="Yoshida K."/>
            <person name="Zdobnov E."/>
            <person name="Zhang P."/>
            <person name="Zhang Y."/>
            <person name="Zimin A.V."/>
            <person name="Baldwin J."/>
            <person name="Abdouelleil A."/>
            <person name="Abdulkadir J."/>
            <person name="Abebe A."/>
            <person name="Abera B."/>
            <person name="Abreu J."/>
            <person name="Acer S.C."/>
            <person name="Aftuck L."/>
            <person name="Alexander A."/>
            <person name="An P."/>
            <person name="Anderson E."/>
            <person name="Anderson S."/>
            <person name="Arachi H."/>
            <person name="Azer M."/>
            <person name="Bachantsang P."/>
            <person name="Barry A."/>
            <person name="Bayul T."/>
            <person name="Berlin A."/>
            <person name="Bessette D."/>
            <person name="Bloom T."/>
            <person name="Blye J."/>
            <person name="Boguslavskiy L."/>
            <person name="Bonnet C."/>
            <person name="Boukhgalter B."/>
            <person name="Bourzgui I."/>
            <person name="Brown A."/>
            <person name="Cahill P."/>
            <person name="Channer S."/>
            <person name="Cheshatsang Y."/>
            <person name="Chuda L."/>
            <person name="Citroen M."/>
            <person name="Collymore A."/>
            <person name="Cooke P."/>
            <person name="Costello M."/>
            <person name="D'Aco K."/>
            <person name="Daza R."/>
            <person name="De Haan G."/>
            <person name="DeGray S."/>
            <person name="DeMaso C."/>
            <person name="Dhargay N."/>
            <person name="Dooley K."/>
            <person name="Dooley E."/>
            <person name="Doricent M."/>
            <person name="Dorje P."/>
            <person name="Dorjee K."/>
            <person name="Dupes A."/>
            <person name="Elong R."/>
            <person name="Falk J."/>
            <person name="Farina A."/>
            <person name="Faro S."/>
            <person name="Ferguson D."/>
            <person name="Fisher S."/>
            <person name="Foley C.D."/>
            <person name="Franke A."/>
            <person name="Friedrich D."/>
            <person name="Gadbois L."/>
            <person name="Gearin G."/>
            <person name="Gearin C.R."/>
            <person name="Giannoukos G."/>
            <person name="Goode T."/>
            <person name="Graham J."/>
            <person name="Grandbois E."/>
            <person name="Grewal S."/>
            <person name="Gyaltsen K."/>
            <person name="Hafez N."/>
            <person name="Hagos B."/>
            <person name="Hall J."/>
            <person name="Henson C."/>
            <person name="Hollinger A."/>
            <person name="Honan T."/>
            <person name="Huard M.D."/>
            <person name="Hughes L."/>
            <person name="Hurhula B."/>
            <person name="Husby M.E."/>
            <person name="Kamat A."/>
            <person name="Kanga B."/>
            <person name="Kashin S."/>
            <person name="Khazanovich D."/>
            <person name="Kisner P."/>
            <person name="Lance K."/>
            <person name="Lara M."/>
            <person name="Lee W."/>
            <person name="Lennon N."/>
            <person name="Letendre F."/>
            <person name="LeVine R."/>
            <person name="Lipovsky A."/>
            <person name="Liu X."/>
            <person name="Liu J."/>
            <person name="Liu S."/>
            <person name="Lokyitsang T."/>
            <person name="Lokyitsang Y."/>
            <person name="Lubonja R."/>
            <person name="Lui A."/>
            <person name="MacDonald P."/>
            <person name="Magnisalis V."/>
            <person name="Maru K."/>
            <person name="Matthews C."/>
            <person name="McCusker W."/>
            <person name="McDonough S."/>
            <person name="Mehta T."/>
            <person name="Meldrim J."/>
            <person name="Meneus L."/>
            <person name="Mihai O."/>
            <person name="Mihalev A."/>
            <person name="Mihova T."/>
            <person name="Mittelman R."/>
            <person name="Mlenga V."/>
            <person name="Montmayeur A."/>
            <person name="Mulrain L."/>
            <person name="Navidi A."/>
            <person name="Naylor J."/>
            <person name="Negash T."/>
            <person name="Nguyen T."/>
            <person name="Nguyen N."/>
            <person name="Nicol R."/>
            <person name="Norbu C."/>
            <person name="Norbu N."/>
            <person name="Novod N."/>
            <person name="O'Neill B."/>
            <person name="Osman S."/>
            <person name="Markiewicz E."/>
            <person name="Oyono O.L."/>
            <person name="Patti C."/>
            <person name="Phunkhang P."/>
            <person name="Pierre F."/>
            <person name="Priest M."/>
            <person name="Raghuraman S."/>
            <person name="Rege F."/>
            <person name="Reyes R."/>
            <person name="Rise C."/>
            <person name="Rogov P."/>
            <person name="Ross K."/>
            <person name="Ryan E."/>
            <person name="Settipalli S."/>
            <person name="Shea T."/>
            <person name="Sherpa N."/>
            <person name="Shi L."/>
            <person name="Shih D."/>
            <person name="Sparrow T."/>
            <person name="Spaulding J."/>
            <person name="Stalker J."/>
            <person name="Stange-Thomann N."/>
            <person name="Stavropoulos S."/>
            <person name="Stone C."/>
            <person name="Strader C."/>
            <person name="Tesfaye S."/>
            <person name="Thomson T."/>
            <person name="Thoulutsang Y."/>
            <person name="Thoulutsang D."/>
            <person name="Topham K."/>
            <person name="Topping I."/>
            <person name="Tsamla T."/>
            <person name="Vassiliev H."/>
            <person name="Vo A."/>
            <person name="Wangchuk T."/>
            <person name="Wangdi T."/>
            <person name="Weiand M."/>
            <person name="Wilkinson J."/>
            <person name="Wilson A."/>
            <person name="Yadav S."/>
            <person name="Young G."/>
            <person name="Yu Q."/>
            <person name="Zembek L."/>
            <person name="Zhong D."/>
            <person name="Zimmer A."/>
            <person name="Zwirko Z."/>
            <person name="Jaffe D.B."/>
            <person name="Alvarez P."/>
            <person name="Brockman W."/>
            <person name="Butler J."/>
            <person name="Chin C."/>
            <person name="Gnerre S."/>
            <person name="Grabherr M."/>
            <person name="Kleber M."/>
            <person name="Mauceli E."/>
            <person name="MacCallum I."/>
        </authorList>
    </citation>
    <scope>NUCLEOTIDE SEQUENCE [LARGE SCALE GENOMIC DNA]</scope>
    <source>
        <strain evidence="3">Tucson 15287-2541.00</strain>
    </source>
</reference>
<sequence>MLLQQNGMEQRLKKQKKNKKTKKKKKQEQEQNTWTVPKVRQRLFKSLSSWQQNGCVRCSPQLKAKLPFAAKLFFVKSCSNSSNGHCNNNNNNNNSNGK</sequence>
<dbReference type="Proteomes" id="UP000001070">
    <property type="component" value="Unassembled WGS sequence"/>
</dbReference>
<proteinExistence type="predicted"/>
<gene>
    <name evidence="2" type="primary">Dgri\GH20911</name>
    <name evidence="2" type="ORF">Dgri_GH20911</name>
</gene>
<protein>
    <submittedName>
        <fullName evidence="2">GH20911</fullName>
    </submittedName>
</protein>
<dbReference type="InParanoid" id="B4J4S7"/>
<feature type="region of interest" description="Disordered" evidence="1">
    <location>
        <begin position="79"/>
        <end position="98"/>
    </location>
</feature>
<keyword evidence="3" id="KW-1185">Reference proteome</keyword>
<feature type="compositionally biased region" description="Basic residues" evidence="1">
    <location>
        <begin position="13"/>
        <end position="26"/>
    </location>
</feature>
<name>B4J4S7_DROGR</name>
<evidence type="ECO:0000313" key="3">
    <source>
        <dbReference type="Proteomes" id="UP000001070"/>
    </source>
</evidence>
<dbReference type="HOGENOM" id="CLU_2335798_0_0_1"/>
<accession>B4J4S7</accession>
<feature type="region of interest" description="Disordered" evidence="1">
    <location>
        <begin position="1"/>
        <end position="37"/>
    </location>
</feature>
<dbReference type="AlphaFoldDB" id="B4J4S7"/>
<dbReference type="EMBL" id="CH916367">
    <property type="protein sequence ID" value="EDW00623.1"/>
    <property type="molecule type" value="Genomic_DNA"/>
</dbReference>
<organism evidence="3">
    <name type="scientific">Drosophila grimshawi</name>
    <name type="common">Hawaiian fruit fly</name>
    <name type="synonym">Idiomyia grimshawi</name>
    <dbReference type="NCBI Taxonomy" id="7222"/>
    <lineage>
        <taxon>Eukaryota</taxon>
        <taxon>Metazoa</taxon>
        <taxon>Ecdysozoa</taxon>
        <taxon>Arthropoda</taxon>
        <taxon>Hexapoda</taxon>
        <taxon>Insecta</taxon>
        <taxon>Pterygota</taxon>
        <taxon>Neoptera</taxon>
        <taxon>Endopterygota</taxon>
        <taxon>Diptera</taxon>
        <taxon>Brachycera</taxon>
        <taxon>Muscomorpha</taxon>
        <taxon>Ephydroidea</taxon>
        <taxon>Drosophilidae</taxon>
        <taxon>Drosophila</taxon>
        <taxon>Hawaiian Drosophila</taxon>
    </lineage>
</organism>